<evidence type="ECO:0000256" key="1">
    <source>
        <dbReference type="SAM" id="SignalP"/>
    </source>
</evidence>
<keyword evidence="3" id="KW-1185">Reference proteome</keyword>
<evidence type="ECO:0000313" key="3">
    <source>
        <dbReference type="Proteomes" id="UP000241444"/>
    </source>
</evidence>
<name>A0A2P7BA36_9HYPH</name>
<gene>
    <name evidence="2" type="ORF">CU102_23970</name>
</gene>
<reference evidence="3" key="1">
    <citation type="submission" date="2017-11" db="EMBL/GenBank/DDBJ databases">
        <authorList>
            <person name="Kuznetsova I."/>
            <person name="Sazanova A."/>
            <person name="Chirak E."/>
            <person name="Safronova V."/>
            <person name="Willems A."/>
        </authorList>
    </citation>
    <scope>NUCLEOTIDE SEQUENCE [LARGE SCALE GENOMIC DNA]</scope>
    <source>
        <strain evidence="3">STM 196</strain>
    </source>
</reference>
<protein>
    <submittedName>
        <fullName evidence="2">Uncharacterized protein</fullName>
    </submittedName>
</protein>
<accession>A0A2P7BA36</accession>
<comment type="caution">
    <text evidence="2">The sequence shown here is derived from an EMBL/GenBank/DDBJ whole genome shotgun (WGS) entry which is preliminary data.</text>
</comment>
<dbReference type="AlphaFoldDB" id="A0A2P7BA36"/>
<feature type="signal peptide" evidence="1">
    <location>
        <begin position="1"/>
        <end position="27"/>
    </location>
</feature>
<proteinExistence type="predicted"/>
<dbReference type="Proteomes" id="UP000241444">
    <property type="component" value="Unassembled WGS sequence"/>
</dbReference>
<feature type="chain" id="PRO_5015118213" evidence="1">
    <location>
        <begin position="28"/>
        <end position="78"/>
    </location>
</feature>
<keyword evidence="1" id="KW-0732">Signal</keyword>
<sequence length="78" mass="7947">MRRVRPLKNLVAVSVAGAALLVLPACAGHKELKAPCSASLAPSAYWSGSAFASVGCGPMLKVNLLNGPGPDVSTIQEM</sequence>
<dbReference type="RefSeq" id="WP_106713601.1">
    <property type="nucleotide sequence ID" value="NZ_PGGO01000025.1"/>
</dbReference>
<dbReference type="EMBL" id="PGGO01000025">
    <property type="protein sequence ID" value="PSH63326.1"/>
    <property type="molecule type" value="Genomic_DNA"/>
</dbReference>
<dbReference type="OrthoDB" id="8410966at2"/>
<evidence type="ECO:0000313" key="2">
    <source>
        <dbReference type="EMBL" id="PSH63326.1"/>
    </source>
</evidence>
<organism evidence="2 3">
    <name type="scientific">Phyllobacterium brassicacearum</name>
    <dbReference type="NCBI Taxonomy" id="314235"/>
    <lineage>
        <taxon>Bacteria</taxon>
        <taxon>Pseudomonadati</taxon>
        <taxon>Pseudomonadota</taxon>
        <taxon>Alphaproteobacteria</taxon>
        <taxon>Hyphomicrobiales</taxon>
        <taxon>Phyllobacteriaceae</taxon>
        <taxon>Phyllobacterium</taxon>
    </lineage>
</organism>